<feature type="region of interest" description="Disordered" evidence="1">
    <location>
        <begin position="1"/>
        <end position="26"/>
    </location>
</feature>
<evidence type="ECO:0000313" key="3">
    <source>
        <dbReference type="Proteomes" id="UP000593568"/>
    </source>
</evidence>
<name>A0A7J9EYG4_9ROSI</name>
<organism evidence="2 3">
    <name type="scientific">Gossypium trilobum</name>
    <dbReference type="NCBI Taxonomy" id="34281"/>
    <lineage>
        <taxon>Eukaryota</taxon>
        <taxon>Viridiplantae</taxon>
        <taxon>Streptophyta</taxon>
        <taxon>Embryophyta</taxon>
        <taxon>Tracheophyta</taxon>
        <taxon>Spermatophyta</taxon>
        <taxon>Magnoliopsida</taxon>
        <taxon>eudicotyledons</taxon>
        <taxon>Gunneridae</taxon>
        <taxon>Pentapetalae</taxon>
        <taxon>rosids</taxon>
        <taxon>malvids</taxon>
        <taxon>Malvales</taxon>
        <taxon>Malvaceae</taxon>
        <taxon>Malvoideae</taxon>
        <taxon>Gossypium</taxon>
    </lineage>
</organism>
<dbReference type="PANTHER" id="PTHR32108:SF5">
    <property type="entry name" value="DYNACTIN SUBUNIT 1-LIKE"/>
    <property type="match status" value="1"/>
</dbReference>
<accession>A0A7J9EYG4</accession>
<feature type="region of interest" description="Disordered" evidence="1">
    <location>
        <begin position="80"/>
        <end position="124"/>
    </location>
</feature>
<evidence type="ECO:0000256" key="1">
    <source>
        <dbReference type="SAM" id="MobiDB-lite"/>
    </source>
</evidence>
<dbReference type="EMBL" id="JABEZW010000010">
    <property type="protein sequence ID" value="MBA0778093.1"/>
    <property type="molecule type" value="Genomic_DNA"/>
</dbReference>
<dbReference type="PANTHER" id="PTHR32108">
    <property type="entry name" value="DNA-DIRECTED RNA POLYMERASE SUBUNIT ALPHA"/>
    <property type="match status" value="1"/>
</dbReference>
<keyword evidence="3" id="KW-1185">Reference proteome</keyword>
<dbReference type="AlphaFoldDB" id="A0A7J9EYG4"/>
<dbReference type="Proteomes" id="UP000593568">
    <property type="component" value="Unassembled WGS sequence"/>
</dbReference>
<evidence type="ECO:0000313" key="2">
    <source>
        <dbReference type="EMBL" id="MBA0778093.1"/>
    </source>
</evidence>
<comment type="caution">
    <text evidence="2">The sequence shown here is derived from an EMBL/GenBank/DDBJ whole genome shotgun (WGS) entry which is preliminary data.</text>
</comment>
<reference evidence="2 3" key="1">
    <citation type="journal article" date="2019" name="Genome Biol. Evol.">
        <title>Insights into the evolution of the New World diploid cottons (Gossypium, subgenus Houzingenia) based on genome sequencing.</title>
        <authorList>
            <person name="Grover C.E."/>
            <person name="Arick M.A. 2nd"/>
            <person name="Thrash A."/>
            <person name="Conover J.L."/>
            <person name="Sanders W.S."/>
            <person name="Peterson D.G."/>
            <person name="Frelichowski J.E."/>
            <person name="Scheffler J.A."/>
            <person name="Scheffler B.E."/>
            <person name="Wendel J.F."/>
        </authorList>
    </citation>
    <scope>NUCLEOTIDE SEQUENCE [LARGE SCALE GENOMIC DNA]</scope>
    <source>
        <strain evidence="2">8</strain>
        <tissue evidence="2">Leaf</tissue>
    </source>
</reference>
<gene>
    <name evidence="2" type="ORF">Gotri_006011</name>
</gene>
<feature type="compositionally biased region" description="Basic and acidic residues" evidence="1">
    <location>
        <begin position="1"/>
        <end position="16"/>
    </location>
</feature>
<proteinExistence type="predicted"/>
<protein>
    <submittedName>
        <fullName evidence="2">Uncharacterized protein</fullName>
    </submittedName>
</protein>
<sequence>MHLRLDADVQKLEAGKLRKGKKKAEEDLDSLKMDYKKLCLSMRTAGLGKTSEQWRQEIQEEKGKGDRDMMAQLTQLLAGGVNKGKGPMADPGEANQPRKVVASQQGSTRKESGVRQENPLPNHINKGVNMMSENMGEGVKIDIAEVKTPLKWVWKEMERRGLVISGFEKGWETKNYCEFHYETGHEIQRCEEFRALIQSMMDNKEMEFYDKNRGKKKYMRVRLNDEDPENKSYCGHHLAP</sequence>